<keyword evidence="6" id="KW-1185">Reference proteome</keyword>
<evidence type="ECO:0000259" key="4">
    <source>
        <dbReference type="PROSITE" id="PS50995"/>
    </source>
</evidence>
<proteinExistence type="predicted"/>
<evidence type="ECO:0000313" key="5">
    <source>
        <dbReference type="EMBL" id="MFD2418140.1"/>
    </source>
</evidence>
<dbReference type="EMBL" id="JBHUKR010000007">
    <property type="protein sequence ID" value="MFD2418140.1"/>
    <property type="molecule type" value="Genomic_DNA"/>
</dbReference>
<dbReference type="InterPro" id="IPR036388">
    <property type="entry name" value="WH-like_DNA-bd_sf"/>
</dbReference>
<dbReference type="InterPro" id="IPR036390">
    <property type="entry name" value="WH_DNA-bd_sf"/>
</dbReference>
<organism evidence="5 6">
    <name type="scientific">Amycolatopsis pigmentata</name>
    <dbReference type="NCBI Taxonomy" id="450801"/>
    <lineage>
        <taxon>Bacteria</taxon>
        <taxon>Bacillati</taxon>
        <taxon>Actinomycetota</taxon>
        <taxon>Actinomycetes</taxon>
        <taxon>Pseudonocardiales</taxon>
        <taxon>Pseudonocardiaceae</taxon>
        <taxon>Amycolatopsis</taxon>
    </lineage>
</organism>
<evidence type="ECO:0000256" key="3">
    <source>
        <dbReference type="ARBA" id="ARBA00023163"/>
    </source>
</evidence>
<dbReference type="PANTHER" id="PTHR42756">
    <property type="entry name" value="TRANSCRIPTIONAL REGULATOR, MARR"/>
    <property type="match status" value="1"/>
</dbReference>
<dbReference type="PRINTS" id="PR00598">
    <property type="entry name" value="HTHMARR"/>
</dbReference>
<dbReference type="Pfam" id="PF01047">
    <property type="entry name" value="MarR"/>
    <property type="match status" value="1"/>
</dbReference>
<keyword evidence="3" id="KW-0804">Transcription</keyword>
<dbReference type="SUPFAM" id="SSF46785">
    <property type="entry name" value="Winged helix' DNA-binding domain"/>
    <property type="match status" value="1"/>
</dbReference>
<name>A0ABW5FSY2_9PSEU</name>
<protein>
    <submittedName>
        <fullName evidence="5">MarR family winged helix-turn-helix transcriptional regulator</fullName>
    </submittedName>
</protein>
<evidence type="ECO:0000256" key="1">
    <source>
        <dbReference type="ARBA" id="ARBA00023015"/>
    </source>
</evidence>
<evidence type="ECO:0000256" key="2">
    <source>
        <dbReference type="ARBA" id="ARBA00023125"/>
    </source>
</evidence>
<dbReference type="InterPro" id="IPR000835">
    <property type="entry name" value="HTH_MarR-typ"/>
</dbReference>
<evidence type="ECO:0000313" key="6">
    <source>
        <dbReference type="Proteomes" id="UP001597417"/>
    </source>
</evidence>
<dbReference type="PROSITE" id="PS01117">
    <property type="entry name" value="HTH_MARR_1"/>
    <property type="match status" value="1"/>
</dbReference>
<sequence length="162" mass="18017">MSDLIDRAQRQWGEMWPELDTSAMAVTGRVLRLASLIRRGLDELLAGYDLNRAEFELLCALRRSGVLNPGQISREMLASGAAITKRLDRLARLGLVSRTASERDRRVIQVRLTDHGVALIDQLLPRQMEAEKAVLANLSRNEHDQLAGLLSTVLRTVSGFTA</sequence>
<accession>A0ABW5FSY2</accession>
<dbReference type="InterPro" id="IPR023187">
    <property type="entry name" value="Tscrpt_reg_MarR-type_CS"/>
</dbReference>
<comment type="caution">
    <text evidence="5">The sequence shown here is derived from an EMBL/GenBank/DDBJ whole genome shotgun (WGS) entry which is preliminary data.</text>
</comment>
<dbReference type="PANTHER" id="PTHR42756:SF1">
    <property type="entry name" value="TRANSCRIPTIONAL REPRESSOR OF EMRAB OPERON"/>
    <property type="match status" value="1"/>
</dbReference>
<dbReference type="Gene3D" id="1.10.10.10">
    <property type="entry name" value="Winged helix-like DNA-binding domain superfamily/Winged helix DNA-binding domain"/>
    <property type="match status" value="1"/>
</dbReference>
<dbReference type="PROSITE" id="PS50995">
    <property type="entry name" value="HTH_MARR_2"/>
    <property type="match status" value="1"/>
</dbReference>
<gene>
    <name evidence="5" type="ORF">ACFSXZ_17595</name>
</gene>
<feature type="domain" description="HTH marR-type" evidence="4">
    <location>
        <begin position="23"/>
        <end position="155"/>
    </location>
</feature>
<keyword evidence="1" id="KW-0805">Transcription regulation</keyword>
<dbReference type="RefSeq" id="WP_378266096.1">
    <property type="nucleotide sequence ID" value="NZ_JBHUKR010000007.1"/>
</dbReference>
<keyword evidence="2" id="KW-0238">DNA-binding</keyword>
<reference evidence="6" key="1">
    <citation type="journal article" date="2019" name="Int. J. Syst. Evol. Microbiol.">
        <title>The Global Catalogue of Microorganisms (GCM) 10K type strain sequencing project: providing services to taxonomists for standard genome sequencing and annotation.</title>
        <authorList>
            <consortium name="The Broad Institute Genomics Platform"/>
            <consortium name="The Broad Institute Genome Sequencing Center for Infectious Disease"/>
            <person name="Wu L."/>
            <person name="Ma J."/>
        </authorList>
    </citation>
    <scope>NUCLEOTIDE SEQUENCE [LARGE SCALE GENOMIC DNA]</scope>
    <source>
        <strain evidence="6">CGMCC 4.7645</strain>
    </source>
</reference>
<dbReference type="Proteomes" id="UP001597417">
    <property type="component" value="Unassembled WGS sequence"/>
</dbReference>
<dbReference type="SMART" id="SM00347">
    <property type="entry name" value="HTH_MARR"/>
    <property type="match status" value="1"/>
</dbReference>